<evidence type="ECO:0000313" key="2">
    <source>
        <dbReference type="Proteomes" id="UP000708208"/>
    </source>
</evidence>
<dbReference type="EMBL" id="CAJVCH010001604">
    <property type="protein sequence ID" value="CAG7639803.1"/>
    <property type="molecule type" value="Genomic_DNA"/>
</dbReference>
<gene>
    <name evidence="1" type="ORF">AFUS01_LOCUS372</name>
</gene>
<dbReference type="AlphaFoldDB" id="A0A8J2J0F2"/>
<protein>
    <submittedName>
        <fullName evidence="1">Uncharacterized protein</fullName>
    </submittedName>
</protein>
<feature type="non-terminal residue" evidence="1">
    <location>
        <position position="1"/>
    </location>
</feature>
<organism evidence="1 2">
    <name type="scientific">Allacma fusca</name>
    <dbReference type="NCBI Taxonomy" id="39272"/>
    <lineage>
        <taxon>Eukaryota</taxon>
        <taxon>Metazoa</taxon>
        <taxon>Ecdysozoa</taxon>
        <taxon>Arthropoda</taxon>
        <taxon>Hexapoda</taxon>
        <taxon>Collembola</taxon>
        <taxon>Symphypleona</taxon>
        <taxon>Sminthuridae</taxon>
        <taxon>Allacma</taxon>
    </lineage>
</organism>
<accession>A0A8J2J0F2</accession>
<reference evidence="1" key="1">
    <citation type="submission" date="2021-06" db="EMBL/GenBank/DDBJ databases">
        <authorList>
            <person name="Hodson N. C."/>
            <person name="Mongue J. A."/>
            <person name="Jaron S. K."/>
        </authorList>
    </citation>
    <scope>NUCLEOTIDE SEQUENCE</scope>
</reference>
<proteinExistence type="predicted"/>
<comment type="caution">
    <text evidence="1">The sequence shown here is derived from an EMBL/GenBank/DDBJ whole genome shotgun (WGS) entry which is preliminary data.</text>
</comment>
<sequence length="41" mass="4605">NDIDKNTILAKKVRIEVGTSYCQSDVMGLPVAHYKINNENI</sequence>
<keyword evidence="2" id="KW-1185">Reference proteome</keyword>
<evidence type="ECO:0000313" key="1">
    <source>
        <dbReference type="EMBL" id="CAG7639803.1"/>
    </source>
</evidence>
<dbReference type="Proteomes" id="UP000708208">
    <property type="component" value="Unassembled WGS sequence"/>
</dbReference>
<name>A0A8J2J0F2_9HEXA</name>